<dbReference type="RefSeq" id="WP_159452690.1">
    <property type="nucleotide sequence ID" value="NZ_FWYB01000012.1"/>
</dbReference>
<proteinExistence type="predicted"/>
<dbReference type="STRING" id="475255.SAMN04488101_11271"/>
<reference evidence="2 3" key="1">
    <citation type="submission" date="2017-04" db="EMBL/GenBank/DDBJ databases">
        <authorList>
            <person name="Afonso C.L."/>
            <person name="Miller P.J."/>
            <person name="Scott M.A."/>
            <person name="Spackman E."/>
            <person name="Goraichik I."/>
            <person name="Dimitrov K.M."/>
            <person name="Suarez D.L."/>
            <person name="Swayne D.E."/>
        </authorList>
    </citation>
    <scope>NUCLEOTIDE SEQUENCE [LARGE SCALE GENOMIC DNA]</scope>
    <source>
        <strain evidence="2 3">DSM 19625</strain>
    </source>
</reference>
<organism evidence="2 3">
    <name type="scientific">Pedobacter nyackensis</name>
    <dbReference type="NCBI Taxonomy" id="475255"/>
    <lineage>
        <taxon>Bacteria</taxon>
        <taxon>Pseudomonadati</taxon>
        <taxon>Bacteroidota</taxon>
        <taxon>Sphingobacteriia</taxon>
        <taxon>Sphingobacteriales</taxon>
        <taxon>Sphingobacteriaceae</taxon>
        <taxon>Pedobacter</taxon>
    </lineage>
</organism>
<dbReference type="AlphaFoldDB" id="A0A1W2EGN0"/>
<sequence length="48" mass="5771">MIDPKEKDEKQNPDEKIKEEQPTNTKNTNWHEHQQIDEEGNEIKPEDI</sequence>
<protein>
    <submittedName>
        <fullName evidence="2">Uncharacterized protein</fullName>
    </submittedName>
</protein>
<evidence type="ECO:0000313" key="2">
    <source>
        <dbReference type="EMBL" id="SMD08859.1"/>
    </source>
</evidence>
<evidence type="ECO:0000313" key="3">
    <source>
        <dbReference type="Proteomes" id="UP000192678"/>
    </source>
</evidence>
<feature type="compositionally biased region" description="Basic and acidic residues" evidence="1">
    <location>
        <begin position="1"/>
        <end position="21"/>
    </location>
</feature>
<evidence type="ECO:0000256" key="1">
    <source>
        <dbReference type="SAM" id="MobiDB-lite"/>
    </source>
</evidence>
<name>A0A1W2EGN0_9SPHI</name>
<dbReference type="Proteomes" id="UP000192678">
    <property type="component" value="Unassembled WGS sequence"/>
</dbReference>
<accession>A0A1W2EGN0</accession>
<dbReference type="OrthoDB" id="773240at2"/>
<gene>
    <name evidence="2" type="ORF">SAMN04488101_11271</name>
</gene>
<feature type="region of interest" description="Disordered" evidence="1">
    <location>
        <begin position="1"/>
        <end position="48"/>
    </location>
</feature>
<dbReference type="EMBL" id="FWYB01000012">
    <property type="protein sequence ID" value="SMD08859.1"/>
    <property type="molecule type" value="Genomic_DNA"/>
</dbReference>
<feature type="compositionally biased region" description="Basic and acidic residues" evidence="1">
    <location>
        <begin position="29"/>
        <end position="48"/>
    </location>
</feature>
<keyword evidence="3" id="KW-1185">Reference proteome</keyword>